<proteinExistence type="predicted"/>
<accession>A0ABP8N8K4</accession>
<evidence type="ECO:0000313" key="1">
    <source>
        <dbReference type="EMBL" id="GAA4461819.1"/>
    </source>
</evidence>
<gene>
    <name evidence="1" type="ORF">GCM10023093_07250</name>
</gene>
<sequence>MARKRRAPSGERMKAAAEEFLRWLPKDLEKIKADGESVPFYLHIDLKTGEVISRLYGQEALDATKESDGNPE</sequence>
<reference evidence="2" key="1">
    <citation type="journal article" date="2019" name="Int. J. Syst. Evol. Microbiol.">
        <title>The Global Catalogue of Microorganisms (GCM) 10K type strain sequencing project: providing services to taxonomists for standard genome sequencing and annotation.</title>
        <authorList>
            <consortium name="The Broad Institute Genomics Platform"/>
            <consortium name="The Broad Institute Genome Sequencing Center for Infectious Disease"/>
            <person name="Wu L."/>
            <person name="Ma J."/>
        </authorList>
    </citation>
    <scope>NUCLEOTIDE SEQUENCE [LARGE SCALE GENOMIC DNA]</scope>
    <source>
        <strain evidence="2">JCM 32105</strain>
    </source>
</reference>
<name>A0ABP8N8K4_9BACT</name>
<protein>
    <recommendedName>
        <fullName evidence="3">PepSY domain-containing protein</fullName>
    </recommendedName>
</protein>
<dbReference type="EMBL" id="BAABFA010000005">
    <property type="protein sequence ID" value="GAA4461819.1"/>
    <property type="molecule type" value="Genomic_DNA"/>
</dbReference>
<keyword evidence="2" id="KW-1185">Reference proteome</keyword>
<evidence type="ECO:0008006" key="3">
    <source>
        <dbReference type="Google" id="ProtNLM"/>
    </source>
</evidence>
<comment type="caution">
    <text evidence="1">The sequence shown here is derived from an EMBL/GenBank/DDBJ whole genome shotgun (WGS) entry which is preliminary data.</text>
</comment>
<dbReference type="Proteomes" id="UP001500067">
    <property type="component" value="Unassembled WGS sequence"/>
</dbReference>
<organism evidence="1 2">
    <name type="scientific">Nemorincola caseinilytica</name>
    <dbReference type="NCBI Taxonomy" id="2054315"/>
    <lineage>
        <taxon>Bacteria</taxon>
        <taxon>Pseudomonadati</taxon>
        <taxon>Bacteroidota</taxon>
        <taxon>Chitinophagia</taxon>
        <taxon>Chitinophagales</taxon>
        <taxon>Chitinophagaceae</taxon>
        <taxon>Nemorincola</taxon>
    </lineage>
</organism>
<dbReference type="RefSeq" id="WP_345078674.1">
    <property type="nucleotide sequence ID" value="NZ_BAABFA010000005.1"/>
</dbReference>
<evidence type="ECO:0000313" key="2">
    <source>
        <dbReference type="Proteomes" id="UP001500067"/>
    </source>
</evidence>